<dbReference type="AlphaFoldDB" id="A0AAN0IEP7"/>
<dbReference type="FunFam" id="3.10.250.10:FF:000001">
    <property type="entry name" value="Lysyl oxidase 4 isoform X1"/>
    <property type="match status" value="2"/>
</dbReference>
<evidence type="ECO:0000313" key="7">
    <source>
        <dbReference type="Proteomes" id="UP000007879"/>
    </source>
</evidence>
<evidence type="ECO:0000259" key="5">
    <source>
        <dbReference type="PROSITE" id="PS50287"/>
    </source>
</evidence>
<evidence type="ECO:0000256" key="1">
    <source>
        <dbReference type="ARBA" id="ARBA00022729"/>
    </source>
</evidence>
<dbReference type="GO" id="GO:0004720">
    <property type="term" value="F:protein-lysine 6-oxidase activity"/>
    <property type="evidence" value="ECO:0007669"/>
    <property type="project" value="TreeGrafter"/>
</dbReference>
<feature type="disulfide bond" evidence="3">
    <location>
        <begin position="99"/>
        <end position="109"/>
    </location>
</feature>
<evidence type="ECO:0000256" key="3">
    <source>
        <dbReference type="PROSITE-ProRule" id="PRU00196"/>
    </source>
</evidence>
<feature type="domain" description="SRCR" evidence="5">
    <location>
        <begin position="428"/>
        <end position="523"/>
    </location>
</feature>
<dbReference type="InterPro" id="IPR001695">
    <property type="entry name" value="Lysyl_oxidase"/>
</dbReference>
<dbReference type="PRINTS" id="PR00074">
    <property type="entry name" value="LYSYLOXIDASE"/>
</dbReference>
<protein>
    <recommendedName>
        <fullName evidence="5">SRCR domain-containing protein</fullName>
    </recommendedName>
</protein>
<dbReference type="InterPro" id="IPR001190">
    <property type="entry name" value="SRCR"/>
</dbReference>
<dbReference type="PANTHER" id="PTHR45817">
    <property type="entry name" value="LYSYL OXIDASE-LIKE-RELATED"/>
    <property type="match status" value="1"/>
</dbReference>
<proteinExistence type="predicted"/>
<feature type="domain" description="SRCR" evidence="5">
    <location>
        <begin position="179"/>
        <end position="289"/>
    </location>
</feature>
<evidence type="ECO:0000256" key="2">
    <source>
        <dbReference type="ARBA" id="ARBA00023157"/>
    </source>
</evidence>
<feature type="domain" description="SRCR" evidence="5">
    <location>
        <begin position="25"/>
        <end position="130"/>
    </location>
</feature>
<dbReference type="Pfam" id="PF01186">
    <property type="entry name" value="Lysyl_oxidase"/>
    <property type="match status" value="1"/>
</dbReference>
<dbReference type="GO" id="GO:0005615">
    <property type="term" value="C:extracellular space"/>
    <property type="evidence" value="ECO:0007669"/>
    <property type="project" value="TreeGrafter"/>
</dbReference>
<feature type="chain" id="PRO_5043010020" description="SRCR domain-containing protein" evidence="4">
    <location>
        <begin position="20"/>
        <end position="738"/>
    </location>
</feature>
<feature type="disulfide bond" evidence="3">
    <location>
        <begin position="258"/>
        <end position="268"/>
    </location>
</feature>
<dbReference type="Proteomes" id="UP000007879">
    <property type="component" value="Unassembled WGS sequence"/>
</dbReference>
<sequence length="738" mass="81882">MLCFQFLFFLILSSLVVNGQKPGDVRLVGSTLPFEGRLEVFFFGAWGTVCDDRFTIVDGAVACRQLGYNDGAERTETTGLASSRFSPGTGDILMDGLECKGDEKKLGDCPFNGWGLNDCVHYEDVAVICKFSKPSLPKPNVTSVRIACPESDYGLGTCINTCSLPSTTCNNETEVAQIGIVERLVNNSWYPIPSSDWDQASAQVVCNQLGYPRAGPIPSIDEIFPRRRCGRPRNAARCAAIRNFNDRLSKTVTEGLACIGSETSIDDCIITSYAVKQSSALNVATIQCLHDSTRIADCENYNYTNSSRELYRLRGGPVPWKGRVEVKVGGVWGSICDLSWDVKDANVVCRNLGFGYAEAVFTRSQFGRSSATTHFSGLRCNGNEDILSDCSSNTGGLLRRDAHSYCVFHSGDVGVECGMPACNKEPEVRFATTGSETMIEVNGPLGWGRLCFDNKLKYTEAHVLCRDISGELAASFGPITDLSYLGLSYSAQYNCTGDELHSSECRESITRTFCFDYTSIECAQGLPDLVPMVDQFERSLRSYPYVHLIPMYYLTCALEEQCLSSSAYRHADNLYHIRRLLRFDSLTMNYGTSQFLPSLPSSEWEWHTCHQHYHSFEAFISYDVLNKDGEKVAEGHKASFCLEDSTCRGLGAYMYYRCSTGNQGISKNCGDLYGSHLDCQWIDITDLSPGEYIVRQIVNEEAGVGESDYRNNVIQCEVEYMSNLYQLKVGKCSHSDHI</sequence>
<dbReference type="InterPro" id="IPR050912">
    <property type="entry name" value="LOX-like_protein"/>
</dbReference>
<dbReference type="SUPFAM" id="SSF56487">
    <property type="entry name" value="SRCR-like"/>
    <property type="match status" value="4"/>
</dbReference>
<keyword evidence="1 4" id="KW-0732">Signal</keyword>
<evidence type="ECO:0000313" key="6">
    <source>
        <dbReference type="EnsemblMetazoa" id="XP_003387024.1"/>
    </source>
</evidence>
<dbReference type="PRINTS" id="PR00258">
    <property type="entry name" value="SPERACTRCPTR"/>
</dbReference>
<feature type="signal peptide" evidence="4">
    <location>
        <begin position="1"/>
        <end position="19"/>
    </location>
</feature>
<feature type="disulfide bond" evidence="3">
    <location>
        <begin position="495"/>
        <end position="505"/>
    </location>
</feature>
<keyword evidence="7" id="KW-1185">Reference proteome</keyword>
<feature type="domain" description="SRCR" evidence="5">
    <location>
        <begin position="311"/>
        <end position="418"/>
    </location>
</feature>
<dbReference type="InterPro" id="IPR036772">
    <property type="entry name" value="SRCR-like_dom_sf"/>
</dbReference>
<keyword evidence="2 3" id="KW-1015">Disulfide bond</keyword>
<dbReference type="Gene3D" id="3.10.250.10">
    <property type="entry name" value="SRCR-like domain"/>
    <property type="match status" value="3"/>
</dbReference>
<dbReference type="GO" id="GO:0005507">
    <property type="term" value="F:copper ion binding"/>
    <property type="evidence" value="ECO:0007669"/>
    <property type="project" value="InterPro"/>
</dbReference>
<dbReference type="PROSITE" id="PS50287">
    <property type="entry name" value="SRCR_2"/>
    <property type="match status" value="4"/>
</dbReference>
<dbReference type="PROSITE" id="PS00420">
    <property type="entry name" value="SRCR_1"/>
    <property type="match status" value="1"/>
</dbReference>
<name>A0AAN0IEP7_AMPQE</name>
<dbReference type="PANTHER" id="PTHR45817:SF4">
    <property type="entry name" value="LYSYL OXIDASE-LIKE-RELATED"/>
    <property type="match status" value="1"/>
</dbReference>
<reference evidence="6" key="2">
    <citation type="submission" date="2024-06" db="UniProtKB">
        <authorList>
            <consortium name="EnsemblMetazoa"/>
        </authorList>
    </citation>
    <scope>IDENTIFICATION</scope>
</reference>
<reference evidence="7" key="1">
    <citation type="journal article" date="2010" name="Nature">
        <title>The Amphimedon queenslandica genome and the evolution of animal complexity.</title>
        <authorList>
            <person name="Srivastava M."/>
            <person name="Simakov O."/>
            <person name="Chapman J."/>
            <person name="Fahey B."/>
            <person name="Gauthier M.E."/>
            <person name="Mitros T."/>
            <person name="Richards G.S."/>
            <person name="Conaco C."/>
            <person name="Dacre M."/>
            <person name="Hellsten U."/>
            <person name="Larroux C."/>
            <person name="Putnam N.H."/>
            <person name="Stanke M."/>
            <person name="Adamska M."/>
            <person name="Darling A."/>
            <person name="Degnan S.M."/>
            <person name="Oakley T.H."/>
            <person name="Plachetzki D.C."/>
            <person name="Zhai Y."/>
            <person name="Adamski M."/>
            <person name="Calcino A."/>
            <person name="Cummins S.F."/>
            <person name="Goodstein D.M."/>
            <person name="Harris C."/>
            <person name="Jackson D.J."/>
            <person name="Leys S.P."/>
            <person name="Shu S."/>
            <person name="Woodcroft B.J."/>
            <person name="Vervoort M."/>
            <person name="Kosik K.S."/>
            <person name="Manning G."/>
            <person name="Degnan B.M."/>
            <person name="Rokhsar D.S."/>
        </authorList>
    </citation>
    <scope>NUCLEOTIDE SEQUENCE [LARGE SCALE GENOMIC DNA]</scope>
</reference>
<dbReference type="EnsemblMetazoa" id="XM_003386976.3">
    <property type="protein sequence ID" value="XP_003387024.1"/>
    <property type="gene ID" value="LOC100636076"/>
</dbReference>
<evidence type="ECO:0000256" key="4">
    <source>
        <dbReference type="SAM" id="SignalP"/>
    </source>
</evidence>
<dbReference type="Pfam" id="PF00530">
    <property type="entry name" value="SRCR"/>
    <property type="match status" value="3"/>
</dbReference>
<dbReference type="SMART" id="SM00202">
    <property type="entry name" value="SR"/>
    <property type="match status" value="3"/>
</dbReference>
<dbReference type="GO" id="GO:0030199">
    <property type="term" value="P:collagen fibril organization"/>
    <property type="evidence" value="ECO:0007669"/>
    <property type="project" value="TreeGrafter"/>
</dbReference>
<dbReference type="GO" id="GO:0016020">
    <property type="term" value="C:membrane"/>
    <property type="evidence" value="ECO:0007669"/>
    <property type="project" value="InterPro"/>
</dbReference>
<dbReference type="KEGG" id="aqu:100636076"/>
<comment type="caution">
    <text evidence="3">Lacks conserved residue(s) required for the propagation of feature annotation.</text>
</comment>
<feature type="disulfide bond" evidence="3">
    <location>
        <begin position="380"/>
        <end position="390"/>
    </location>
</feature>
<accession>A0AAN0IEP7</accession>
<dbReference type="GeneID" id="100636076"/>
<organism evidence="6 7">
    <name type="scientific">Amphimedon queenslandica</name>
    <name type="common">Sponge</name>
    <dbReference type="NCBI Taxonomy" id="400682"/>
    <lineage>
        <taxon>Eukaryota</taxon>
        <taxon>Metazoa</taxon>
        <taxon>Porifera</taxon>
        <taxon>Demospongiae</taxon>
        <taxon>Heteroscleromorpha</taxon>
        <taxon>Haplosclerida</taxon>
        <taxon>Niphatidae</taxon>
        <taxon>Amphimedon</taxon>
    </lineage>
</organism>
<dbReference type="RefSeq" id="XP_003387024.1">
    <property type="nucleotide sequence ID" value="XM_003386976.3"/>
</dbReference>